<reference evidence="2 3" key="2">
    <citation type="journal article" date="2013" name="Plant Cell Physiol.">
        <title>Rice Annotation Project Database (RAP-DB): an integrative and interactive database for rice genomics.</title>
        <authorList>
            <person name="Sakai H."/>
            <person name="Lee S.S."/>
            <person name="Tanaka T."/>
            <person name="Numa H."/>
            <person name="Kim J."/>
            <person name="Kawahara Y."/>
            <person name="Wakimoto H."/>
            <person name="Yang C.C."/>
            <person name="Iwamoto M."/>
            <person name="Abe T."/>
            <person name="Yamada Y."/>
            <person name="Muto A."/>
            <person name="Inokuchi H."/>
            <person name="Ikemura T."/>
            <person name="Matsumoto T."/>
            <person name="Sasaki T."/>
            <person name="Itoh T."/>
        </authorList>
    </citation>
    <scope>NUCLEOTIDE SEQUENCE [LARGE SCALE GENOMIC DNA]</scope>
    <source>
        <strain evidence="3">cv. Nipponbare</strain>
    </source>
</reference>
<evidence type="ECO:0000313" key="3">
    <source>
        <dbReference type="Proteomes" id="UP000059680"/>
    </source>
</evidence>
<feature type="compositionally biased region" description="Basic and acidic residues" evidence="1">
    <location>
        <begin position="24"/>
        <end position="46"/>
    </location>
</feature>
<dbReference type="AlphaFoldDB" id="A0A0P0WDE7"/>
<proteinExistence type="predicted"/>
<protein>
    <submittedName>
        <fullName evidence="2">Os04g0543066 protein</fullName>
    </submittedName>
</protein>
<dbReference type="InParanoid" id="A0A0P0WDE7"/>
<evidence type="ECO:0000313" key="2">
    <source>
        <dbReference type="EMBL" id="BAS90310.1"/>
    </source>
</evidence>
<evidence type="ECO:0000256" key="1">
    <source>
        <dbReference type="SAM" id="MobiDB-lite"/>
    </source>
</evidence>
<organism evidence="2 3">
    <name type="scientific">Oryza sativa subsp. japonica</name>
    <name type="common">Rice</name>
    <dbReference type="NCBI Taxonomy" id="39947"/>
    <lineage>
        <taxon>Eukaryota</taxon>
        <taxon>Viridiplantae</taxon>
        <taxon>Streptophyta</taxon>
        <taxon>Embryophyta</taxon>
        <taxon>Tracheophyta</taxon>
        <taxon>Spermatophyta</taxon>
        <taxon>Magnoliopsida</taxon>
        <taxon>Liliopsida</taxon>
        <taxon>Poales</taxon>
        <taxon>Poaceae</taxon>
        <taxon>BOP clade</taxon>
        <taxon>Oryzoideae</taxon>
        <taxon>Oryzeae</taxon>
        <taxon>Oryzinae</taxon>
        <taxon>Oryza</taxon>
        <taxon>Oryza sativa</taxon>
    </lineage>
</organism>
<feature type="region of interest" description="Disordered" evidence="1">
    <location>
        <begin position="24"/>
        <end position="66"/>
    </location>
</feature>
<gene>
    <name evidence="2" type="ordered locus">Os04g0543066</name>
    <name evidence="2" type="ORF">OSNPB_040543066</name>
</gene>
<dbReference type="PaxDb" id="39947-A0A0P0WDE7"/>
<reference evidence="3" key="1">
    <citation type="journal article" date="2005" name="Nature">
        <title>The map-based sequence of the rice genome.</title>
        <authorList>
            <consortium name="International rice genome sequencing project (IRGSP)"/>
            <person name="Matsumoto T."/>
            <person name="Wu J."/>
            <person name="Kanamori H."/>
            <person name="Katayose Y."/>
            <person name="Fujisawa M."/>
            <person name="Namiki N."/>
            <person name="Mizuno H."/>
            <person name="Yamamoto K."/>
            <person name="Antonio B.A."/>
            <person name="Baba T."/>
            <person name="Sakata K."/>
            <person name="Nagamura Y."/>
            <person name="Aoki H."/>
            <person name="Arikawa K."/>
            <person name="Arita K."/>
            <person name="Bito T."/>
            <person name="Chiden Y."/>
            <person name="Fujitsuka N."/>
            <person name="Fukunaka R."/>
            <person name="Hamada M."/>
            <person name="Harada C."/>
            <person name="Hayashi A."/>
            <person name="Hijishita S."/>
            <person name="Honda M."/>
            <person name="Hosokawa S."/>
            <person name="Ichikawa Y."/>
            <person name="Idonuma A."/>
            <person name="Iijima M."/>
            <person name="Ikeda M."/>
            <person name="Ikeno M."/>
            <person name="Ito K."/>
            <person name="Ito S."/>
            <person name="Ito T."/>
            <person name="Ito Y."/>
            <person name="Ito Y."/>
            <person name="Iwabuchi A."/>
            <person name="Kamiya K."/>
            <person name="Karasawa W."/>
            <person name="Kurita K."/>
            <person name="Katagiri S."/>
            <person name="Kikuta A."/>
            <person name="Kobayashi H."/>
            <person name="Kobayashi N."/>
            <person name="Machita K."/>
            <person name="Maehara T."/>
            <person name="Masukawa M."/>
            <person name="Mizubayashi T."/>
            <person name="Mukai Y."/>
            <person name="Nagasaki H."/>
            <person name="Nagata Y."/>
            <person name="Naito S."/>
            <person name="Nakashima M."/>
            <person name="Nakama Y."/>
            <person name="Nakamichi Y."/>
            <person name="Nakamura M."/>
            <person name="Meguro A."/>
            <person name="Negishi M."/>
            <person name="Ohta I."/>
            <person name="Ohta T."/>
            <person name="Okamoto M."/>
            <person name="Ono N."/>
            <person name="Saji S."/>
            <person name="Sakaguchi M."/>
            <person name="Sakai K."/>
            <person name="Shibata M."/>
            <person name="Shimokawa T."/>
            <person name="Song J."/>
            <person name="Takazaki Y."/>
            <person name="Terasawa K."/>
            <person name="Tsugane M."/>
            <person name="Tsuji K."/>
            <person name="Ueda S."/>
            <person name="Waki K."/>
            <person name="Yamagata H."/>
            <person name="Yamamoto M."/>
            <person name="Yamamoto S."/>
            <person name="Yamane H."/>
            <person name="Yoshiki S."/>
            <person name="Yoshihara R."/>
            <person name="Yukawa K."/>
            <person name="Zhong H."/>
            <person name="Yano M."/>
            <person name="Yuan Q."/>
            <person name="Ouyang S."/>
            <person name="Liu J."/>
            <person name="Jones K.M."/>
            <person name="Gansberger K."/>
            <person name="Moffat K."/>
            <person name="Hill J."/>
            <person name="Bera J."/>
            <person name="Fadrosh D."/>
            <person name="Jin S."/>
            <person name="Johri S."/>
            <person name="Kim M."/>
            <person name="Overton L."/>
            <person name="Reardon M."/>
            <person name="Tsitrin T."/>
            <person name="Vuong H."/>
            <person name="Weaver B."/>
            <person name="Ciecko A."/>
            <person name="Tallon L."/>
            <person name="Jackson J."/>
            <person name="Pai G."/>
            <person name="Aken S.V."/>
            <person name="Utterback T."/>
            <person name="Reidmuller S."/>
            <person name="Feldblyum T."/>
            <person name="Hsiao J."/>
            <person name="Zismann V."/>
            <person name="Iobst S."/>
            <person name="de Vazeille A.R."/>
            <person name="Buell C.R."/>
            <person name="Ying K."/>
            <person name="Li Y."/>
            <person name="Lu T."/>
            <person name="Huang Y."/>
            <person name="Zhao Q."/>
            <person name="Feng Q."/>
            <person name="Zhang L."/>
            <person name="Zhu J."/>
            <person name="Weng Q."/>
            <person name="Mu J."/>
            <person name="Lu Y."/>
            <person name="Fan D."/>
            <person name="Liu Y."/>
            <person name="Guan J."/>
            <person name="Zhang Y."/>
            <person name="Yu S."/>
            <person name="Liu X."/>
            <person name="Zhang Y."/>
            <person name="Hong G."/>
            <person name="Han B."/>
            <person name="Choisne N."/>
            <person name="Demange N."/>
            <person name="Orjeda G."/>
            <person name="Samain S."/>
            <person name="Cattolico L."/>
            <person name="Pelletier E."/>
            <person name="Couloux A."/>
            <person name="Segurens B."/>
            <person name="Wincker P."/>
            <person name="D'Hont A."/>
            <person name="Scarpelli C."/>
            <person name="Weissenbach J."/>
            <person name="Salanoubat M."/>
            <person name="Quetier F."/>
            <person name="Yu Y."/>
            <person name="Kim H.R."/>
            <person name="Rambo T."/>
            <person name="Currie J."/>
            <person name="Collura K."/>
            <person name="Luo M."/>
            <person name="Yang T."/>
            <person name="Ammiraju J.S.S."/>
            <person name="Engler F."/>
            <person name="Soderlund C."/>
            <person name="Wing R.A."/>
            <person name="Palmer L.E."/>
            <person name="de la Bastide M."/>
            <person name="Spiegel L."/>
            <person name="Nascimento L."/>
            <person name="Zutavern T."/>
            <person name="O'Shaughnessy A."/>
            <person name="Dike S."/>
            <person name="Dedhia N."/>
            <person name="Preston R."/>
            <person name="Balija V."/>
            <person name="McCombie W.R."/>
            <person name="Chow T."/>
            <person name="Chen H."/>
            <person name="Chung M."/>
            <person name="Chen C."/>
            <person name="Shaw J."/>
            <person name="Wu H."/>
            <person name="Hsiao K."/>
            <person name="Chao Y."/>
            <person name="Chu M."/>
            <person name="Cheng C."/>
            <person name="Hour A."/>
            <person name="Lee P."/>
            <person name="Lin S."/>
            <person name="Lin Y."/>
            <person name="Liou J."/>
            <person name="Liu S."/>
            <person name="Hsing Y."/>
            <person name="Raghuvanshi S."/>
            <person name="Mohanty A."/>
            <person name="Bharti A.K."/>
            <person name="Gaur A."/>
            <person name="Gupta V."/>
            <person name="Kumar D."/>
            <person name="Ravi V."/>
            <person name="Vij S."/>
            <person name="Kapur A."/>
            <person name="Khurana P."/>
            <person name="Khurana P."/>
            <person name="Khurana J.P."/>
            <person name="Tyagi A.K."/>
            <person name="Gaikwad K."/>
            <person name="Singh A."/>
            <person name="Dalal V."/>
            <person name="Srivastava S."/>
            <person name="Dixit A."/>
            <person name="Pal A.K."/>
            <person name="Ghazi I.A."/>
            <person name="Yadav M."/>
            <person name="Pandit A."/>
            <person name="Bhargava A."/>
            <person name="Sureshbabu K."/>
            <person name="Batra K."/>
            <person name="Sharma T.R."/>
            <person name="Mohapatra T."/>
            <person name="Singh N.K."/>
            <person name="Messing J."/>
            <person name="Nelson A.B."/>
            <person name="Fuks G."/>
            <person name="Kavchok S."/>
            <person name="Keizer G."/>
            <person name="Linton E."/>
            <person name="Llaca V."/>
            <person name="Song R."/>
            <person name="Tanyolac B."/>
            <person name="Young S."/>
            <person name="Ho-Il K."/>
            <person name="Hahn J.H."/>
            <person name="Sangsakoo G."/>
            <person name="Vanavichit A."/>
            <person name="de Mattos Luiz.A.T."/>
            <person name="Zimmer P.D."/>
            <person name="Malone G."/>
            <person name="Dellagostin O."/>
            <person name="de Oliveira A.C."/>
            <person name="Bevan M."/>
            <person name="Bancroft I."/>
            <person name="Minx P."/>
            <person name="Cordum H."/>
            <person name="Wilson R."/>
            <person name="Cheng Z."/>
            <person name="Jin W."/>
            <person name="Jiang J."/>
            <person name="Leong S.A."/>
            <person name="Iwama H."/>
            <person name="Gojobori T."/>
            <person name="Itoh T."/>
            <person name="Niimura Y."/>
            <person name="Fujii Y."/>
            <person name="Habara T."/>
            <person name="Sakai H."/>
            <person name="Sato Y."/>
            <person name="Wilson G."/>
            <person name="Kumar K."/>
            <person name="McCouch S."/>
            <person name="Juretic N."/>
            <person name="Hoen D."/>
            <person name="Wright S."/>
            <person name="Bruskiewich R."/>
            <person name="Bureau T."/>
            <person name="Miyao A."/>
            <person name="Hirochika H."/>
            <person name="Nishikawa T."/>
            <person name="Kadowaki K."/>
            <person name="Sugiura M."/>
            <person name="Burr B."/>
            <person name="Sasaki T."/>
        </authorList>
    </citation>
    <scope>NUCLEOTIDE SEQUENCE [LARGE SCALE GENOMIC DNA]</scope>
    <source>
        <strain evidence="3">cv. Nipponbare</strain>
    </source>
</reference>
<accession>A0A0P0WDE7</accession>
<reference evidence="2 3" key="3">
    <citation type="journal article" date="2013" name="Rice">
        <title>Improvement of the Oryza sativa Nipponbare reference genome using next generation sequence and optical map data.</title>
        <authorList>
            <person name="Kawahara Y."/>
            <person name="de la Bastide M."/>
            <person name="Hamilton J.P."/>
            <person name="Kanamori H."/>
            <person name="McCombie W.R."/>
            <person name="Ouyang S."/>
            <person name="Schwartz D.C."/>
            <person name="Tanaka T."/>
            <person name="Wu J."/>
            <person name="Zhou S."/>
            <person name="Childs K.L."/>
            <person name="Davidson R.M."/>
            <person name="Lin H."/>
            <person name="Quesada-Ocampo L."/>
            <person name="Vaillancourt B."/>
            <person name="Sakai H."/>
            <person name="Lee S.S."/>
            <person name="Kim J."/>
            <person name="Numa H."/>
            <person name="Itoh T."/>
            <person name="Buell C.R."/>
            <person name="Matsumoto T."/>
        </authorList>
    </citation>
    <scope>NUCLEOTIDE SEQUENCE [LARGE SCALE GENOMIC DNA]</scope>
    <source>
        <strain evidence="3">cv. Nipponbare</strain>
    </source>
</reference>
<name>A0A0P0WDE7_ORYSJ</name>
<keyword evidence="3" id="KW-1185">Reference proteome</keyword>
<sequence>MQPISWRKKPGCYHNFRYFKNSEEKAKSKENTVEGRTNRSEKKNPAKPDFCQMEEKSNSRQLPITRNSMAADAQEETCLQMAESFDTTVMDHELCTAYRDPADRLRRIKVLNQSVLSHLPCQPLYPSCFCSKQAERTHGFLLICILQASWVFEMFKLQTLRRPLDHQHYRMRKDIRSHISGFLPSPNHRLLSLDRCLNHERMTR</sequence>
<dbReference type="Proteomes" id="UP000059680">
    <property type="component" value="Chromosome 4"/>
</dbReference>
<dbReference type="EMBL" id="AP014960">
    <property type="protein sequence ID" value="BAS90310.1"/>
    <property type="molecule type" value="Genomic_DNA"/>
</dbReference>